<evidence type="ECO:0000313" key="1">
    <source>
        <dbReference type="EMBL" id="MEA9355830.1"/>
    </source>
</evidence>
<reference evidence="1 2" key="1">
    <citation type="submission" date="2023-11" db="EMBL/GenBank/DDBJ databases">
        <title>A Novel Polar Bacteriovorax (B. antarcticus) Isolated from the Biocrust in Antarctica.</title>
        <authorList>
            <person name="Mun W."/>
            <person name="Choi S.Y."/>
            <person name="Mitchell R.J."/>
        </authorList>
    </citation>
    <scope>NUCLEOTIDE SEQUENCE [LARGE SCALE GENOMIC DNA]</scope>
    <source>
        <strain evidence="1 2">PP10</strain>
    </source>
</reference>
<comment type="caution">
    <text evidence="1">The sequence shown here is derived from an EMBL/GenBank/DDBJ whole genome shotgun (WGS) entry which is preliminary data.</text>
</comment>
<gene>
    <name evidence="1" type="ORF">SHI21_06450</name>
</gene>
<accession>A0ABU5VW28</accession>
<dbReference type="Proteomes" id="UP001302274">
    <property type="component" value="Unassembled WGS sequence"/>
</dbReference>
<protein>
    <submittedName>
        <fullName evidence="1">Uncharacterized protein</fullName>
    </submittedName>
</protein>
<keyword evidence="2" id="KW-1185">Reference proteome</keyword>
<name>A0ABU5VW28_9BACT</name>
<dbReference type="RefSeq" id="WP_323575459.1">
    <property type="nucleotide sequence ID" value="NZ_JAYGJQ010000001.1"/>
</dbReference>
<sequence length="401" mass="45789">MIHKKTIYLFSTLLYVLAFARNSYALNGSYKTYFSESKTPYEDSYAGELTSTFRPKYTWSPNENYTFYAAYALSVDWQKRSPLLLAGPKAKQGYRVLDLDQELYSSDKDNQKSSRVLLNQNLDRFYVSYSKNAFNLNVGRAPIAFGSSKIINPTDVLTPISYQTLDKEERVGIDTIRVNYSLGALSLLDIGYVLGHKLDFSESAVFTRLKTNVWATDVSIMLMDFQENLMTGVDFSRSIGNASAWLESAYVVPKFFNQDEKNNFKSYLRTTIGFDYKLTESIYSYIEYHYNGAGASDPKRYMFLQSQPAYQEGGVYLQGAHYVAPGMTYELSSLWKLTGQFLLNLSDHSIFNNLALEYNVAQDAFIDLGAYVPAGKKSQYIQRSEFGSYPTSIYTSLRFYF</sequence>
<proteinExistence type="predicted"/>
<organism evidence="1 2">
    <name type="scientific">Bacteriovorax antarcticus</name>
    <dbReference type="NCBI Taxonomy" id="3088717"/>
    <lineage>
        <taxon>Bacteria</taxon>
        <taxon>Pseudomonadati</taxon>
        <taxon>Bdellovibrionota</taxon>
        <taxon>Bacteriovoracia</taxon>
        <taxon>Bacteriovoracales</taxon>
        <taxon>Bacteriovoracaceae</taxon>
        <taxon>Bacteriovorax</taxon>
    </lineage>
</organism>
<evidence type="ECO:0000313" key="2">
    <source>
        <dbReference type="Proteomes" id="UP001302274"/>
    </source>
</evidence>
<dbReference type="EMBL" id="JAYGJQ010000001">
    <property type="protein sequence ID" value="MEA9355830.1"/>
    <property type="molecule type" value="Genomic_DNA"/>
</dbReference>